<evidence type="ECO:0000313" key="2">
    <source>
        <dbReference type="Proteomes" id="UP000547011"/>
    </source>
</evidence>
<gene>
    <name evidence="1" type="ORF">GGR20_001980</name>
</gene>
<proteinExistence type="predicted"/>
<accession>A0A7W6IMH8</accession>
<organism evidence="1 2">
    <name type="scientific">Devosia subaequoris</name>
    <dbReference type="NCBI Taxonomy" id="395930"/>
    <lineage>
        <taxon>Bacteria</taxon>
        <taxon>Pseudomonadati</taxon>
        <taxon>Pseudomonadota</taxon>
        <taxon>Alphaproteobacteria</taxon>
        <taxon>Hyphomicrobiales</taxon>
        <taxon>Devosiaceae</taxon>
        <taxon>Devosia</taxon>
    </lineage>
</organism>
<comment type="caution">
    <text evidence="1">The sequence shown here is derived from an EMBL/GenBank/DDBJ whole genome shotgun (WGS) entry which is preliminary data.</text>
</comment>
<evidence type="ECO:0000313" key="1">
    <source>
        <dbReference type="EMBL" id="MBB4052337.1"/>
    </source>
</evidence>
<dbReference type="AlphaFoldDB" id="A0A7W6IMH8"/>
<sequence>MAARPGTNRRDTALYLSSITFVVCFETKPIERSFSGLLR</sequence>
<dbReference type="Proteomes" id="UP000547011">
    <property type="component" value="Unassembled WGS sequence"/>
</dbReference>
<name>A0A7W6IMH8_9HYPH</name>
<reference evidence="1 2" key="1">
    <citation type="submission" date="2020-08" db="EMBL/GenBank/DDBJ databases">
        <title>Genomic Encyclopedia of Type Strains, Phase IV (KMG-IV): sequencing the most valuable type-strain genomes for metagenomic binning, comparative biology and taxonomic classification.</title>
        <authorList>
            <person name="Goeker M."/>
        </authorList>
    </citation>
    <scope>NUCLEOTIDE SEQUENCE [LARGE SCALE GENOMIC DNA]</scope>
    <source>
        <strain evidence="1 2">DSM 23447</strain>
    </source>
</reference>
<keyword evidence="2" id="KW-1185">Reference proteome</keyword>
<protein>
    <submittedName>
        <fullName evidence="1">Uncharacterized protein</fullName>
    </submittedName>
</protein>
<dbReference type="EMBL" id="JACIEW010000004">
    <property type="protein sequence ID" value="MBB4052337.1"/>
    <property type="molecule type" value="Genomic_DNA"/>
</dbReference>